<dbReference type="OrthoDB" id="10038642at2759"/>
<feature type="domain" description="RING-type" evidence="6">
    <location>
        <begin position="495"/>
        <end position="535"/>
    </location>
</feature>
<keyword evidence="2 3" id="KW-0040">ANK repeat</keyword>
<dbReference type="SMART" id="SM00184">
    <property type="entry name" value="RING"/>
    <property type="match status" value="1"/>
</dbReference>
<dbReference type="PANTHER" id="PTHR24198:SF165">
    <property type="entry name" value="ANKYRIN REPEAT-CONTAINING PROTEIN-RELATED"/>
    <property type="match status" value="1"/>
</dbReference>
<feature type="compositionally biased region" description="Basic and acidic residues" evidence="5">
    <location>
        <begin position="431"/>
        <end position="457"/>
    </location>
</feature>
<dbReference type="InterPro" id="IPR036770">
    <property type="entry name" value="Ankyrin_rpt-contain_sf"/>
</dbReference>
<name>A0A485LG15_9STRA</name>
<dbReference type="PROSITE" id="PS50297">
    <property type="entry name" value="ANK_REP_REGION"/>
    <property type="match status" value="2"/>
</dbReference>
<accession>A0A485LG15</accession>
<dbReference type="PROSITE" id="PS50089">
    <property type="entry name" value="ZF_RING_2"/>
    <property type="match status" value="1"/>
</dbReference>
<evidence type="ECO:0000256" key="4">
    <source>
        <dbReference type="PROSITE-ProRule" id="PRU00175"/>
    </source>
</evidence>
<evidence type="ECO:0000256" key="3">
    <source>
        <dbReference type="PROSITE-ProRule" id="PRU00023"/>
    </source>
</evidence>
<dbReference type="GO" id="GO:0008270">
    <property type="term" value="F:zinc ion binding"/>
    <property type="evidence" value="ECO:0007669"/>
    <property type="project" value="UniProtKB-KW"/>
</dbReference>
<evidence type="ECO:0000256" key="1">
    <source>
        <dbReference type="ARBA" id="ARBA00022737"/>
    </source>
</evidence>
<feature type="compositionally biased region" description="Basic and acidic residues" evidence="5">
    <location>
        <begin position="413"/>
        <end position="424"/>
    </location>
</feature>
<feature type="region of interest" description="Disordered" evidence="5">
    <location>
        <begin position="413"/>
        <end position="469"/>
    </location>
</feature>
<dbReference type="PROSITE" id="PS50088">
    <property type="entry name" value="ANK_REPEAT"/>
    <property type="match status" value="2"/>
</dbReference>
<dbReference type="SUPFAM" id="SSF57850">
    <property type="entry name" value="RING/U-box"/>
    <property type="match status" value="1"/>
</dbReference>
<dbReference type="EMBL" id="VJMH01006444">
    <property type="protein sequence ID" value="KAF0689464.1"/>
    <property type="molecule type" value="Genomic_DNA"/>
</dbReference>
<dbReference type="Pfam" id="PF13920">
    <property type="entry name" value="zf-C3HC4_3"/>
    <property type="match status" value="1"/>
</dbReference>
<dbReference type="AlphaFoldDB" id="A0A485LG15"/>
<dbReference type="InterPro" id="IPR013083">
    <property type="entry name" value="Znf_RING/FYVE/PHD"/>
</dbReference>
<dbReference type="Pfam" id="PF12796">
    <property type="entry name" value="Ank_2"/>
    <property type="match status" value="1"/>
</dbReference>
<keyword evidence="4" id="KW-0863">Zinc-finger</keyword>
<dbReference type="Gene3D" id="1.25.40.20">
    <property type="entry name" value="Ankyrin repeat-containing domain"/>
    <property type="match status" value="1"/>
</dbReference>
<feature type="region of interest" description="Disordered" evidence="5">
    <location>
        <begin position="348"/>
        <end position="397"/>
    </location>
</feature>
<keyword evidence="1" id="KW-0677">Repeat</keyword>
<dbReference type="SUPFAM" id="SSF48403">
    <property type="entry name" value="Ankyrin repeat"/>
    <property type="match status" value="1"/>
</dbReference>
<dbReference type="InterPro" id="IPR002110">
    <property type="entry name" value="Ankyrin_rpt"/>
</dbReference>
<keyword evidence="4" id="KW-0479">Metal-binding</keyword>
<evidence type="ECO:0000256" key="5">
    <source>
        <dbReference type="SAM" id="MobiDB-lite"/>
    </source>
</evidence>
<evidence type="ECO:0000259" key="6">
    <source>
        <dbReference type="PROSITE" id="PS50089"/>
    </source>
</evidence>
<dbReference type="PANTHER" id="PTHR24198">
    <property type="entry name" value="ANKYRIN REPEAT AND PROTEIN KINASE DOMAIN-CONTAINING PROTEIN"/>
    <property type="match status" value="1"/>
</dbReference>
<reference evidence="8 9" key="1">
    <citation type="submission" date="2019-03" db="EMBL/GenBank/DDBJ databases">
        <authorList>
            <person name="Gaulin E."/>
            <person name="Dumas B."/>
        </authorList>
    </citation>
    <scope>NUCLEOTIDE SEQUENCE [LARGE SCALE GENOMIC DNA]</scope>
    <source>
        <strain evidence="8">CBS 568.67</strain>
    </source>
</reference>
<keyword evidence="9" id="KW-1185">Reference proteome</keyword>
<dbReference type="CDD" id="cd23129">
    <property type="entry name" value="RING-HC_XBAT35-like"/>
    <property type="match status" value="1"/>
</dbReference>
<keyword evidence="4" id="KW-0862">Zinc</keyword>
<proteinExistence type="predicted"/>
<protein>
    <submittedName>
        <fullName evidence="8">Aste57867_19099 protein</fullName>
    </submittedName>
</protein>
<feature type="repeat" description="ANK" evidence="3">
    <location>
        <begin position="112"/>
        <end position="144"/>
    </location>
</feature>
<evidence type="ECO:0000313" key="9">
    <source>
        <dbReference type="Proteomes" id="UP000332933"/>
    </source>
</evidence>
<sequence>MGLDMKMEAVLARMDREIAALEDKRDKILTKKDAYPENSDKAMRQVKKLNLVLQDLVGMQREKEEVFRADAFPEEYLPYMAAYHGCVHALKEFVSTMSPMTSSYLEFGDPATGNTPLHAACARGHVECAKLLIAVGASVDARNKVGFTPLHCACANGQVEIVTLLLAVPFFDPYGRDHRQQSALHVARTACLDHDSWARFKECARLLEERCCVFRGWAFENMHASGVSKLFSSQWKLRYVVILRTEATSSTLEMSLFSARERARCPPVPTSTLLYSLGYPIRTTASEKKKTREFSFSFQARRDPSSPMFSADFAAVSADGFAAWTDFFDVYSNLSTVDDVLLLRDPIEDHDDDESDEEMKPSGKTLYHMGHSHQSHSPSAPRLSSPVAMPPSAPSLALSPSAQVAFEVGHDGFRDLKKGGKSVEDDTSNEGMKKPSSDKAVSDDRKRAPSAAPERKRMPSVASSTSSTKPKLLQTLFASNDDAKGSESSARRRDCIVCFDGPQDAVCVPCGHNAICMDCAEHLMAQDTRPCPVCRKNIREVVRIYQG</sequence>
<organism evidence="8 9">
    <name type="scientific">Aphanomyces stellatus</name>
    <dbReference type="NCBI Taxonomy" id="120398"/>
    <lineage>
        <taxon>Eukaryota</taxon>
        <taxon>Sar</taxon>
        <taxon>Stramenopiles</taxon>
        <taxon>Oomycota</taxon>
        <taxon>Saprolegniomycetes</taxon>
        <taxon>Saprolegniales</taxon>
        <taxon>Verrucalvaceae</taxon>
        <taxon>Aphanomyces</taxon>
    </lineage>
</organism>
<feature type="compositionally biased region" description="Acidic residues" evidence="5">
    <location>
        <begin position="348"/>
        <end position="357"/>
    </location>
</feature>
<dbReference type="Proteomes" id="UP000332933">
    <property type="component" value="Unassembled WGS sequence"/>
</dbReference>
<dbReference type="Gene3D" id="3.30.40.10">
    <property type="entry name" value="Zinc/RING finger domain, C3HC4 (zinc finger)"/>
    <property type="match status" value="1"/>
</dbReference>
<feature type="repeat" description="ANK" evidence="3">
    <location>
        <begin position="145"/>
        <end position="166"/>
    </location>
</feature>
<evidence type="ECO:0000313" key="7">
    <source>
        <dbReference type="EMBL" id="KAF0689464.1"/>
    </source>
</evidence>
<gene>
    <name evidence="8" type="primary">Aste57867_19099</name>
    <name evidence="7" type="ORF">As57867_019035</name>
    <name evidence="8" type="ORF">ASTE57867_19099</name>
</gene>
<dbReference type="SMART" id="SM00248">
    <property type="entry name" value="ANK"/>
    <property type="match status" value="2"/>
</dbReference>
<reference evidence="7" key="2">
    <citation type="submission" date="2019-06" db="EMBL/GenBank/DDBJ databases">
        <title>Genomics analysis of Aphanomyces spp. identifies a new class of oomycete effector associated with host adaptation.</title>
        <authorList>
            <person name="Gaulin E."/>
        </authorList>
    </citation>
    <scope>NUCLEOTIDE SEQUENCE</scope>
    <source>
        <strain evidence="7">CBS 578.67</strain>
    </source>
</reference>
<dbReference type="EMBL" id="CAADRA010006465">
    <property type="protein sequence ID" value="VFT95824.1"/>
    <property type="molecule type" value="Genomic_DNA"/>
</dbReference>
<evidence type="ECO:0000256" key="2">
    <source>
        <dbReference type="ARBA" id="ARBA00023043"/>
    </source>
</evidence>
<dbReference type="InterPro" id="IPR001841">
    <property type="entry name" value="Znf_RING"/>
</dbReference>
<evidence type="ECO:0000313" key="8">
    <source>
        <dbReference type="EMBL" id="VFT95824.1"/>
    </source>
</evidence>